<proteinExistence type="predicted"/>
<keyword evidence="3" id="KW-1185">Reference proteome</keyword>
<dbReference type="AlphaFoldDB" id="A0A5B8WB23"/>
<dbReference type="RefSeq" id="WP_147058837.1">
    <property type="nucleotide sequence ID" value="NZ_CP042437.1"/>
</dbReference>
<dbReference type="EMBL" id="CP042437">
    <property type="protein sequence ID" value="QEC79338.1"/>
    <property type="molecule type" value="Genomic_DNA"/>
</dbReference>
<organism evidence="2 3">
    <name type="scientific">Mucilaginibacter ginsenosidivorax</name>
    <dbReference type="NCBI Taxonomy" id="862126"/>
    <lineage>
        <taxon>Bacteria</taxon>
        <taxon>Pseudomonadati</taxon>
        <taxon>Bacteroidota</taxon>
        <taxon>Sphingobacteriia</taxon>
        <taxon>Sphingobacteriales</taxon>
        <taxon>Sphingobacteriaceae</taxon>
        <taxon>Mucilaginibacter</taxon>
    </lineage>
</organism>
<evidence type="ECO:0000256" key="1">
    <source>
        <dbReference type="SAM" id="MobiDB-lite"/>
    </source>
</evidence>
<accession>A0A5B8WB23</accession>
<protein>
    <submittedName>
        <fullName evidence="2">Uncharacterized protein</fullName>
    </submittedName>
</protein>
<feature type="compositionally biased region" description="Basic and acidic residues" evidence="1">
    <location>
        <begin position="97"/>
        <end position="109"/>
    </location>
</feature>
<sequence length="136" mass="16341">MTLPELYEQQQREIEQFKTIRDKAWADLRKEQEEIIGAFGSEDNLPEDIRKRMDNQMNSYLNTWSMEGGEHYEAIMKRHDEQRELMGVKSVPGKLQPKPETKNDSDQLTERQIELQKIIRQQQAIRARQQEQKRKR</sequence>
<dbReference type="OrthoDB" id="9904023at2"/>
<evidence type="ECO:0000313" key="2">
    <source>
        <dbReference type="EMBL" id="QEC79338.1"/>
    </source>
</evidence>
<gene>
    <name evidence="2" type="ORF">FSB76_26565</name>
</gene>
<dbReference type="Proteomes" id="UP000321362">
    <property type="component" value="Chromosome"/>
</dbReference>
<dbReference type="KEGG" id="mgk:FSB76_26565"/>
<reference evidence="2 3" key="1">
    <citation type="journal article" date="2013" name="J. Microbiol.">
        <title>Mucilaginibacter ginsenosidivorax sp. nov., with ginsenoside converting activity isolated from sediment.</title>
        <authorList>
            <person name="Kim J.K."/>
            <person name="Choi T.E."/>
            <person name="Liu Q.M."/>
            <person name="Park H.Y."/>
            <person name="Yi T.H."/>
            <person name="Yoon M.H."/>
            <person name="Kim S.C."/>
            <person name="Im W.T."/>
        </authorList>
    </citation>
    <scope>NUCLEOTIDE SEQUENCE [LARGE SCALE GENOMIC DNA]</scope>
    <source>
        <strain evidence="2 3">KHI28</strain>
    </source>
</reference>
<feature type="region of interest" description="Disordered" evidence="1">
    <location>
        <begin position="88"/>
        <end position="109"/>
    </location>
</feature>
<name>A0A5B8WB23_9SPHI</name>
<evidence type="ECO:0000313" key="3">
    <source>
        <dbReference type="Proteomes" id="UP000321362"/>
    </source>
</evidence>